<keyword evidence="4 6" id="KW-1133">Transmembrane helix</keyword>
<keyword evidence="5 6" id="KW-0472">Membrane</keyword>
<organism evidence="8 9">
    <name type="scientific">Limoniibacter endophyticus</name>
    <dbReference type="NCBI Taxonomy" id="1565040"/>
    <lineage>
        <taxon>Bacteria</taxon>
        <taxon>Pseudomonadati</taxon>
        <taxon>Pseudomonadota</taxon>
        <taxon>Alphaproteobacteria</taxon>
        <taxon>Hyphomicrobiales</taxon>
        <taxon>Bartonellaceae</taxon>
        <taxon>Limoniibacter</taxon>
    </lineage>
</organism>
<evidence type="ECO:0000256" key="2">
    <source>
        <dbReference type="ARBA" id="ARBA00007362"/>
    </source>
</evidence>
<keyword evidence="9" id="KW-1185">Reference proteome</keyword>
<feature type="transmembrane region" description="Helical" evidence="6">
    <location>
        <begin position="156"/>
        <end position="174"/>
    </location>
</feature>
<feature type="transmembrane region" description="Helical" evidence="6">
    <location>
        <begin position="213"/>
        <end position="236"/>
    </location>
</feature>
<evidence type="ECO:0000256" key="5">
    <source>
        <dbReference type="ARBA" id="ARBA00023136"/>
    </source>
</evidence>
<evidence type="ECO:0000259" key="7">
    <source>
        <dbReference type="Pfam" id="PF00892"/>
    </source>
</evidence>
<dbReference type="AlphaFoldDB" id="A0A8J3DU26"/>
<reference evidence="8" key="2">
    <citation type="submission" date="2020-09" db="EMBL/GenBank/DDBJ databases">
        <authorList>
            <person name="Sun Q."/>
            <person name="Kim S."/>
        </authorList>
    </citation>
    <scope>NUCLEOTIDE SEQUENCE</scope>
    <source>
        <strain evidence="8">KCTC 42097</strain>
    </source>
</reference>
<evidence type="ECO:0000256" key="1">
    <source>
        <dbReference type="ARBA" id="ARBA00004141"/>
    </source>
</evidence>
<comment type="caution">
    <text evidence="8">The sequence shown here is derived from an EMBL/GenBank/DDBJ whole genome shotgun (WGS) entry which is preliminary data.</text>
</comment>
<dbReference type="PANTHER" id="PTHR32322">
    <property type="entry name" value="INNER MEMBRANE TRANSPORTER"/>
    <property type="match status" value="1"/>
</dbReference>
<dbReference type="EMBL" id="BMZO01000009">
    <property type="protein sequence ID" value="GHC76677.1"/>
    <property type="molecule type" value="Genomic_DNA"/>
</dbReference>
<evidence type="ECO:0000256" key="6">
    <source>
        <dbReference type="SAM" id="Phobius"/>
    </source>
</evidence>
<dbReference type="InterPro" id="IPR000620">
    <property type="entry name" value="EamA_dom"/>
</dbReference>
<dbReference type="InterPro" id="IPR050638">
    <property type="entry name" value="AA-Vitamin_Transporters"/>
</dbReference>
<keyword evidence="3 6" id="KW-0812">Transmembrane</keyword>
<accession>A0A8J3DU26</accession>
<feature type="transmembrane region" description="Helical" evidence="6">
    <location>
        <begin position="271"/>
        <end position="289"/>
    </location>
</feature>
<feature type="transmembrane region" description="Helical" evidence="6">
    <location>
        <begin position="67"/>
        <end position="88"/>
    </location>
</feature>
<feature type="domain" description="EamA" evidence="7">
    <location>
        <begin position="5"/>
        <end position="137"/>
    </location>
</feature>
<sequence>MHARAYLFLFLTTLMWGGNAVAGKMAVGHVSPMMLTAMRWFFAFALLCIVGWPQVKRDWPRIRARWTYFLILGGIGFALFNVALYNALLYTSAINVSIEQAAIPMMIFIINFALFKIRATWGQVAGFSLSVLGVAFVASHGDPAQLLALDLNRGDAMMLFAVLVYAVYTVYLRFKPDIHWLSLMTALTGAATIASIPFAIYEAANGTMIWPDATGWGIVVYTTLFASIASQTLYIMGIALIGSNRAGLFVNLLPVLGTILSIVVLRERFEPFHAVALSLVIIGITLAEFSGRRAAAALKS</sequence>
<evidence type="ECO:0000256" key="4">
    <source>
        <dbReference type="ARBA" id="ARBA00022989"/>
    </source>
</evidence>
<reference evidence="8" key="1">
    <citation type="journal article" date="2014" name="Int. J. Syst. Evol. Microbiol.">
        <title>Complete genome sequence of Corynebacterium casei LMG S-19264T (=DSM 44701T), isolated from a smear-ripened cheese.</title>
        <authorList>
            <consortium name="US DOE Joint Genome Institute (JGI-PGF)"/>
            <person name="Walter F."/>
            <person name="Albersmeier A."/>
            <person name="Kalinowski J."/>
            <person name="Ruckert C."/>
        </authorList>
    </citation>
    <scope>NUCLEOTIDE SEQUENCE</scope>
    <source>
        <strain evidence="8">KCTC 42097</strain>
    </source>
</reference>
<dbReference type="Proteomes" id="UP000641137">
    <property type="component" value="Unassembled WGS sequence"/>
</dbReference>
<evidence type="ECO:0000313" key="9">
    <source>
        <dbReference type="Proteomes" id="UP000641137"/>
    </source>
</evidence>
<dbReference type="SUPFAM" id="SSF103481">
    <property type="entry name" value="Multidrug resistance efflux transporter EmrE"/>
    <property type="match status" value="2"/>
</dbReference>
<dbReference type="InterPro" id="IPR037185">
    <property type="entry name" value="EmrE-like"/>
</dbReference>
<comment type="similarity">
    <text evidence="2">Belongs to the EamA transporter family.</text>
</comment>
<dbReference type="GO" id="GO:0016020">
    <property type="term" value="C:membrane"/>
    <property type="evidence" value="ECO:0007669"/>
    <property type="project" value="UniProtKB-SubCell"/>
</dbReference>
<feature type="transmembrane region" description="Helical" evidence="6">
    <location>
        <begin position="248"/>
        <end position="265"/>
    </location>
</feature>
<gene>
    <name evidence="8" type="ORF">GCM10010136_27580</name>
</gene>
<feature type="transmembrane region" description="Helical" evidence="6">
    <location>
        <begin position="38"/>
        <end position="55"/>
    </location>
</feature>
<dbReference type="PANTHER" id="PTHR32322:SF2">
    <property type="entry name" value="EAMA DOMAIN-CONTAINING PROTEIN"/>
    <property type="match status" value="1"/>
</dbReference>
<proteinExistence type="inferred from homology"/>
<protein>
    <submittedName>
        <fullName evidence="8">Membrane protein</fullName>
    </submittedName>
</protein>
<evidence type="ECO:0000313" key="8">
    <source>
        <dbReference type="EMBL" id="GHC76677.1"/>
    </source>
</evidence>
<dbReference type="RefSeq" id="WP_189491272.1">
    <property type="nucleotide sequence ID" value="NZ_BMZO01000009.1"/>
</dbReference>
<name>A0A8J3DU26_9HYPH</name>
<dbReference type="Pfam" id="PF00892">
    <property type="entry name" value="EamA"/>
    <property type="match status" value="2"/>
</dbReference>
<evidence type="ECO:0000256" key="3">
    <source>
        <dbReference type="ARBA" id="ARBA00022692"/>
    </source>
</evidence>
<feature type="transmembrane region" description="Helical" evidence="6">
    <location>
        <begin position="121"/>
        <end position="141"/>
    </location>
</feature>
<feature type="domain" description="EamA" evidence="7">
    <location>
        <begin position="153"/>
        <end position="286"/>
    </location>
</feature>
<feature type="transmembrane region" description="Helical" evidence="6">
    <location>
        <begin position="94"/>
        <end position="114"/>
    </location>
</feature>
<comment type="subcellular location">
    <subcellularLocation>
        <location evidence="1">Membrane</location>
        <topology evidence="1">Multi-pass membrane protein</topology>
    </subcellularLocation>
</comment>
<feature type="transmembrane region" description="Helical" evidence="6">
    <location>
        <begin position="181"/>
        <end position="201"/>
    </location>
</feature>